<evidence type="ECO:0000256" key="11">
    <source>
        <dbReference type="HAMAP-Rule" id="MF_01576"/>
    </source>
</evidence>
<evidence type="ECO:0000256" key="7">
    <source>
        <dbReference type="ARBA" id="ARBA00023002"/>
    </source>
</evidence>
<proteinExistence type="inferred from homology"/>
<dbReference type="InterPro" id="IPR046346">
    <property type="entry name" value="Aminoacid_DH-like_N_sf"/>
</dbReference>
<dbReference type="InterPro" id="IPR020630">
    <property type="entry name" value="THF_DH/CycHdrlase_cat_dom"/>
</dbReference>
<dbReference type="Proteomes" id="UP000236520">
    <property type="component" value="Unassembled WGS sequence"/>
</dbReference>
<sequence>MSAQVIDGRACAHALKATLPADVSRLQQDGLPIGLATILIGDQYGASAYERRIRRLAAELGVPHRPHPLPADTPQDGVIRLIEKLNNDSSVSGILVLRPLPAHIDEATVFRAIDPRKDIEAVHPENAGLLALGVPRFIPSTAASVFHLLDTWLDSVGENRADFYHRSLIVVVGRSNNVGKPAISLGYERQATVQSVDEWADRTTGIGRHTRWADVLIVAAGKAGLIKTEHVSENAVVIDVGINPQTDADGRVRMVGDVDYASVAPRVRAITPVPGGVGPVTDVWLLRNTVRAARLLAGLPVDDVLSLATPIPALMEES</sequence>
<evidence type="ECO:0000259" key="12">
    <source>
        <dbReference type="Pfam" id="PF00763"/>
    </source>
</evidence>
<evidence type="ECO:0000256" key="5">
    <source>
        <dbReference type="ARBA" id="ARBA00022801"/>
    </source>
</evidence>
<dbReference type="GO" id="GO:0005829">
    <property type="term" value="C:cytosol"/>
    <property type="evidence" value="ECO:0007669"/>
    <property type="project" value="TreeGrafter"/>
</dbReference>
<reference evidence="14 15" key="1">
    <citation type="submission" date="2015-09" db="EMBL/GenBank/DDBJ databases">
        <title>Genome sequence, genome mining and natural product profiling of a biocontrol bacterium Streptomyces malaysiensis F913.</title>
        <authorList>
            <person name="Xu Y."/>
            <person name="Wei J."/>
            <person name="Xie J."/>
            <person name="Li T."/>
            <person name="Zhou Z."/>
        </authorList>
    </citation>
    <scope>NUCLEOTIDE SEQUENCE [LARGE SCALE GENOMIC DNA]</scope>
    <source>
        <strain evidence="14 15">F913</strain>
    </source>
</reference>
<evidence type="ECO:0000259" key="13">
    <source>
        <dbReference type="Pfam" id="PF02882"/>
    </source>
</evidence>
<evidence type="ECO:0000313" key="15">
    <source>
        <dbReference type="Proteomes" id="UP000236520"/>
    </source>
</evidence>
<comment type="similarity">
    <text evidence="11">Belongs to the tetrahydrofolate dehydrogenase/cyclohydrolase family.</text>
</comment>
<dbReference type="InterPro" id="IPR036291">
    <property type="entry name" value="NAD(P)-bd_dom_sf"/>
</dbReference>
<comment type="pathway">
    <text evidence="1 11">One-carbon metabolism; tetrahydrofolate interconversion.</text>
</comment>
<dbReference type="GO" id="GO:0004477">
    <property type="term" value="F:methenyltetrahydrofolate cyclohydrolase activity"/>
    <property type="evidence" value="ECO:0007669"/>
    <property type="project" value="UniProtKB-UniRule"/>
</dbReference>
<accession>A0A2J7Z349</accession>
<feature type="binding site" evidence="11">
    <location>
        <begin position="173"/>
        <end position="175"/>
    </location>
    <ligand>
        <name>NADP(+)</name>
        <dbReference type="ChEBI" id="CHEBI:58349"/>
    </ligand>
</feature>
<evidence type="ECO:0000313" key="14">
    <source>
        <dbReference type="EMBL" id="PNG94599.1"/>
    </source>
</evidence>
<keyword evidence="9 11" id="KW-0486">Methionine biosynthesis</keyword>
<evidence type="ECO:0000256" key="9">
    <source>
        <dbReference type="ARBA" id="ARBA00023167"/>
    </source>
</evidence>
<evidence type="ECO:0000256" key="8">
    <source>
        <dbReference type="ARBA" id="ARBA00023102"/>
    </source>
</evidence>
<evidence type="ECO:0000256" key="6">
    <source>
        <dbReference type="ARBA" id="ARBA00022857"/>
    </source>
</evidence>
<dbReference type="RefSeq" id="WP_102933309.1">
    <property type="nucleotide sequence ID" value="NZ_LJIW01000001.1"/>
</dbReference>
<dbReference type="GO" id="GO:0000105">
    <property type="term" value="P:L-histidine biosynthetic process"/>
    <property type="evidence" value="ECO:0007669"/>
    <property type="project" value="UniProtKB-KW"/>
</dbReference>
<keyword evidence="4 11" id="KW-0658">Purine biosynthesis</keyword>
<keyword evidence="8 11" id="KW-0368">Histidine biosynthesis</keyword>
<comment type="catalytic activity">
    <reaction evidence="11">
        <text>(6R)-5,10-methylene-5,6,7,8-tetrahydrofolate + NADP(+) = (6R)-5,10-methenyltetrahydrofolate + NADPH</text>
        <dbReference type="Rhea" id="RHEA:22812"/>
        <dbReference type="ChEBI" id="CHEBI:15636"/>
        <dbReference type="ChEBI" id="CHEBI:57455"/>
        <dbReference type="ChEBI" id="CHEBI:57783"/>
        <dbReference type="ChEBI" id="CHEBI:58349"/>
        <dbReference type="EC" id="1.5.1.5"/>
    </reaction>
</comment>
<dbReference type="EMBL" id="LJIW01000001">
    <property type="protein sequence ID" value="PNG94599.1"/>
    <property type="molecule type" value="Genomic_DNA"/>
</dbReference>
<keyword evidence="5 11" id="KW-0378">Hydrolase</keyword>
<dbReference type="SUPFAM" id="SSF53223">
    <property type="entry name" value="Aminoacid dehydrogenase-like, N-terminal domain"/>
    <property type="match status" value="1"/>
</dbReference>
<evidence type="ECO:0000256" key="10">
    <source>
        <dbReference type="ARBA" id="ARBA00023268"/>
    </source>
</evidence>
<feature type="binding site" evidence="11">
    <location>
        <position position="242"/>
    </location>
    <ligand>
        <name>NADP(+)</name>
        <dbReference type="ChEBI" id="CHEBI:58349"/>
    </ligand>
</feature>
<keyword evidence="3 11" id="KW-0028">Amino-acid biosynthesis</keyword>
<dbReference type="EC" id="1.5.1.5" evidence="11"/>
<feature type="domain" description="Tetrahydrofolate dehydrogenase/cyclohydrolase catalytic" evidence="12">
    <location>
        <begin position="6"/>
        <end position="120"/>
    </location>
</feature>
<dbReference type="CDD" id="cd01080">
    <property type="entry name" value="NAD_bind_m-THF_DH_Cyclohyd"/>
    <property type="match status" value="1"/>
</dbReference>
<dbReference type="Pfam" id="PF02882">
    <property type="entry name" value="THF_DHG_CYH_C"/>
    <property type="match status" value="1"/>
</dbReference>
<protein>
    <recommendedName>
        <fullName evidence="11">Bifunctional protein FolD</fullName>
    </recommendedName>
    <domain>
        <recommendedName>
            <fullName evidence="11">Methylenetetrahydrofolate dehydrogenase</fullName>
            <ecNumber evidence="11">1.5.1.5</ecNumber>
        </recommendedName>
    </domain>
    <domain>
        <recommendedName>
            <fullName evidence="11">Methenyltetrahydrofolate cyclohydrolase</fullName>
            <ecNumber evidence="11">3.5.4.9</ecNumber>
        </recommendedName>
    </domain>
</protein>
<dbReference type="Pfam" id="PF00763">
    <property type="entry name" value="THF_DHG_CYH"/>
    <property type="match status" value="1"/>
</dbReference>
<comment type="caution">
    <text evidence="11">Lacks conserved residue(s) required for the propagation of feature annotation.</text>
</comment>
<organism evidence="14 15">
    <name type="scientific">Streptomyces malaysiensis</name>
    <dbReference type="NCBI Taxonomy" id="92644"/>
    <lineage>
        <taxon>Bacteria</taxon>
        <taxon>Bacillati</taxon>
        <taxon>Actinomycetota</taxon>
        <taxon>Actinomycetes</taxon>
        <taxon>Kitasatosporales</taxon>
        <taxon>Streptomycetaceae</taxon>
        <taxon>Streptomyces</taxon>
        <taxon>Streptomyces violaceusniger group</taxon>
    </lineage>
</organism>
<comment type="caution">
    <text evidence="14">The sequence shown here is derived from an EMBL/GenBank/DDBJ whole genome shotgun (WGS) entry which is preliminary data.</text>
</comment>
<dbReference type="PANTHER" id="PTHR48099:SF5">
    <property type="entry name" value="C-1-TETRAHYDROFOLATE SYNTHASE, CYTOPLASMIC"/>
    <property type="match status" value="1"/>
</dbReference>
<dbReference type="EC" id="3.5.4.9" evidence="11"/>
<feature type="domain" description="Tetrahydrofolate dehydrogenase/cyclohydrolase NAD(P)-binding" evidence="13">
    <location>
        <begin position="166"/>
        <end position="294"/>
    </location>
</feature>
<evidence type="ECO:0000256" key="2">
    <source>
        <dbReference type="ARBA" id="ARBA00022563"/>
    </source>
</evidence>
<dbReference type="HAMAP" id="MF_01576">
    <property type="entry name" value="THF_DHG_CYH"/>
    <property type="match status" value="1"/>
</dbReference>
<gene>
    <name evidence="11" type="primary">folD</name>
    <name evidence="14" type="ORF">SMF913_10624</name>
</gene>
<evidence type="ECO:0000256" key="1">
    <source>
        <dbReference type="ARBA" id="ARBA00004777"/>
    </source>
</evidence>
<dbReference type="PANTHER" id="PTHR48099">
    <property type="entry name" value="C-1-TETRAHYDROFOLATE SYNTHASE, CYTOPLASMIC-RELATED"/>
    <property type="match status" value="1"/>
</dbReference>
<keyword evidence="6 11" id="KW-0521">NADP</keyword>
<evidence type="ECO:0000256" key="4">
    <source>
        <dbReference type="ARBA" id="ARBA00022755"/>
    </source>
</evidence>
<dbReference type="GO" id="GO:0035999">
    <property type="term" value="P:tetrahydrofolate interconversion"/>
    <property type="evidence" value="ECO:0007669"/>
    <property type="project" value="UniProtKB-UniRule"/>
</dbReference>
<dbReference type="Gene3D" id="3.40.50.10860">
    <property type="entry name" value="Leucine Dehydrogenase, chain A, domain 1"/>
    <property type="match status" value="1"/>
</dbReference>
<comment type="catalytic activity">
    <reaction evidence="11">
        <text>(6R)-5,10-methenyltetrahydrofolate + H2O = (6R)-10-formyltetrahydrofolate + H(+)</text>
        <dbReference type="Rhea" id="RHEA:23700"/>
        <dbReference type="ChEBI" id="CHEBI:15377"/>
        <dbReference type="ChEBI" id="CHEBI:15378"/>
        <dbReference type="ChEBI" id="CHEBI:57455"/>
        <dbReference type="ChEBI" id="CHEBI:195366"/>
        <dbReference type="EC" id="3.5.4.9"/>
    </reaction>
</comment>
<keyword evidence="15" id="KW-1185">Reference proteome</keyword>
<dbReference type="GO" id="GO:0004488">
    <property type="term" value="F:methylenetetrahydrofolate dehydrogenase (NADP+) activity"/>
    <property type="evidence" value="ECO:0007669"/>
    <property type="project" value="UniProtKB-UniRule"/>
</dbReference>
<dbReference type="Gene3D" id="3.40.50.720">
    <property type="entry name" value="NAD(P)-binding Rossmann-like Domain"/>
    <property type="match status" value="1"/>
</dbReference>
<dbReference type="GO" id="GO:0009086">
    <property type="term" value="P:methionine biosynthetic process"/>
    <property type="evidence" value="ECO:0007669"/>
    <property type="project" value="UniProtKB-KW"/>
</dbReference>
<dbReference type="SUPFAM" id="SSF51735">
    <property type="entry name" value="NAD(P)-binding Rossmann-fold domains"/>
    <property type="match status" value="1"/>
</dbReference>
<dbReference type="GO" id="GO:0006164">
    <property type="term" value="P:purine nucleotide biosynthetic process"/>
    <property type="evidence" value="ECO:0007669"/>
    <property type="project" value="UniProtKB-KW"/>
</dbReference>
<name>A0A2J7Z349_STRMQ</name>
<keyword evidence="7 11" id="KW-0560">Oxidoreductase</keyword>
<dbReference type="AlphaFoldDB" id="A0A2J7Z349"/>
<dbReference type="InterPro" id="IPR000672">
    <property type="entry name" value="THF_DH/CycHdrlase"/>
</dbReference>
<keyword evidence="10 11" id="KW-0511">Multifunctional enzyme</keyword>
<comment type="function">
    <text evidence="11">Catalyzes the oxidation of 5,10-methylenetetrahydrofolate to 5,10-methenyltetrahydrofolate and then the hydrolysis of 5,10-methenyltetrahydrofolate to 10-formyltetrahydrofolate.</text>
</comment>
<dbReference type="UniPathway" id="UPA00193"/>
<evidence type="ECO:0000256" key="3">
    <source>
        <dbReference type="ARBA" id="ARBA00022605"/>
    </source>
</evidence>
<comment type="subunit">
    <text evidence="11">Homodimer.</text>
</comment>
<dbReference type="InterPro" id="IPR020631">
    <property type="entry name" value="THF_DH/CycHdrlase_NAD-bd_dom"/>
</dbReference>
<dbReference type="PRINTS" id="PR00085">
    <property type="entry name" value="THFDHDRGNASE"/>
</dbReference>
<keyword evidence="2 11" id="KW-0554">One-carbon metabolism</keyword>